<evidence type="ECO:0000256" key="2">
    <source>
        <dbReference type="ARBA" id="ARBA00022692"/>
    </source>
</evidence>
<feature type="transmembrane region" description="Helical" evidence="8">
    <location>
        <begin position="277"/>
        <end position="297"/>
    </location>
</feature>
<dbReference type="GO" id="GO:0140359">
    <property type="term" value="F:ABC-type transporter activity"/>
    <property type="evidence" value="ECO:0007669"/>
    <property type="project" value="InterPro"/>
</dbReference>
<dbReference type="Pfam" id="PF00664">
    <property type="entry name" value="ABC_membrane"/>
    <property type="match status" value="1"/>
</dbReference>
<comment type="function">
    <text evidence="7">Part of an ABC transporter complex. Transmembrane domains (TMD) form a pore in the inner membrane and the ATP-binding domain (NBD) is responsible for energy generation.</text>
</comment>
<dbReference type="InterPro" id="IPR036640">
    <property type="entry name" value="ABC1_TM_sf"/>
</dbReference>
<organism evidence="11 12">
    <name type="scientific">Cognatishimia activa</name>
    <dbReference type="NCBI Taxonomy" id="1715691"/>
    <lineage>
        <taxon>Bacteria</taxon>
        <taxon>Pseudomonadati</taxon>
        <taxon>Pseudomonadota</taxon>
        <taxon>Alphaproteobacteria</taxon>
        <taxon>Rhodobacterales</taxon>
        <taxon>Paracoccaceae</taxon>
        <taxon>Cognatishimia</taxon>
    </lineage>
</organism>
<keyword evidence="5 8" id="KW-1133">Transmembrane helix</keyword>
<evidence type="ECO:0000256" key="8">
    <source>
        <dbReference type="SAM" id="Phobius"/>
    </source>
</evidence>
<dbReference type="EC" id="3.6.3.-" evidence="11"/>
<dbReference type="Proteomes" id="UP000051184">
    <property type="component" value="Unassembled WGS sequence"/>
</dbReference>
<name>A0A0P1ILV3_9RHOB</name>
<dbReference type="PANTHER" id="PTHR24221">
    <property type="entry name" value="ATP-BINDING CASSETTE SUB-FAMILY B"/>
    <property type="match status" value="1"/>
</dbReference>
<dbReference type="Gene3D" id="1.20.1560.10">
    <property type="entry name" value="ABC transporter type 1, transmembrane domain"/>
    <property type="match status" value="1"/>
</dbReference>
<feature type="transmembrane region" description="Helical" evidence="8">
    <location>
        <begin position="45"/>
        <end position="68"/>
    </location>
</feature>
<feature type="transmembrane region" description="Helical" evidence="8">
    <location>
        <begin position="190"/>
        <end position="209"/>
    </location>
</feature>
<dbReference type="SMART" id="SM00382">
    <property type="entry name" value="AAA"/>
    <property type="match status" value="1"/>
</dbReference>
<evidence type="ECO:0000259" key="10">
    <source>
        <dbReference type="PROSITE" id="PS50929"/>
    </source>
</evidence>
<proteinExistence type="predicted"/>
<feature type="transmembrane region" description="Helical" evidence="8">
    <location>
        <begin position="165"/>
        <end position="184"/>
    </location>
</feature>
<protein>
    <submittedName>
        <fullName evidence="11">Putative multidrug export ATP-binding/permease protein</fullName>
        <ecNumber evidence="11">3.6.3.-</ecNumber>
    </submittedName>
</protein>
<keyword evidence="12" id="KW-1185">Reference proteome</keyword>
<evidence type="ECO:0000256" key="6">
    <source>
        <dbReference type="ARBA" id="ARBA00023136"/>
    </source>
</evidence>
<dbReference type="GO" id="GO:0034040">
    <property type="term" value="F:ATPase-coupled lipid transmembrane transporter activity"/>
    <property type="evidence" value="ECO:0007669"/>
    <property type="project" value="TreeGrafter"/>
</dbReference>
<dbReference type="AlphaFoldDB" id="A0A0P1ILV3"/>
<evidence type="ECO:0000256" key="3">
    <source>
        <dbReference type="ARBA" id="ARBA00022741"/>
    </source>
</evidence>
<keyword evidence="4 11" id="KW-0067">ATP-binding</keyword>
<dbReference type="GO" id="GO:0005524">
    <property type="term" value="F:ATP binding"/>
    <property type="evidence" value="ECO:0007669"/>
    <property type="project" value="UniProtKB-KW"/>
</dbReference>
<dbReference type="Pfam" id="PF00005">
    <property type="entry name" value="ABC_tran"/>
    <property type="match status" value="1"/>
</dbReference>
<evidence type="ECO:0000256" key="4">
    <source>
        <dbReference type="ARBA" id="ARBA00022840"/>
    </source>
</evidence>
<dbReference type="GO" id="GO:0005886">
    <property type="term" value="C:plasma membrane"/>
    <property type="evidence" value="ECO:0007669"/>
    <property type="project" value="UniProtKB-SubCell"/>
</dbReference>
<evidence type="ECO:0000256" key="5">
    <source>
        <dbReference type="ARBA" id="ARBA00022989"/>
    </source>
</evidence>
<reference evidence="12" key="1">
    <citation type="submission" date="2015-09" db="EMBL/GenBank/DDBJ databases">
        <authorList>
            <person name="Rodrigo-Torres Lidia"/>
            <person name="Arahal R.David."/>
        </authorList>
    </citation>
    <scope>NUCLEOTIDE SEQUENCE [LARGE SCALE GENOMIC DNA]</scope>
    <source>
        <strain evidence="12">CECT 5114</strain>
    </source>
</reference>
<dbReference type="InterPro" id="IPR011527">
    <property type="entry name" value="ABC1_TM_dom"/>
</dbReference>
<keyword evidence="6 8" id="KW-0472">Membrane</keyword>
<dbReference type="InterPro" id="IPR003439">
    <property type="entry name" value="ABC_transporter-like_ATP-bd"/>
</dbReference>
<dbReference type="STRING" id="1715691.TA5113_00451"/>
<dbReference type="InterPro" id="IPR027417">
    <property type="entry name" value="P-loop_NTPase"/>
</dbReference>
<keyword evidence="2 8" id="KW-0812">Transmembrane</keyword>
<dbReference type="SUPFAM" id="SSF52540">
    <property type="entry name" value="P-loop containing nucleoside triphosphate hydrolases"/>
    <property type="match status" value="1"/>
</dbReference>
<feature type="domain" description="ABC transporter" evidence="9">
    <location>
        <begin position="367"/>
        <end position="606"/>
    </location>
</feature>
<evidence type="ECO:0000313" key="11">
    <source>
        <dbReference type="EMBL" id="CUK24603.1"/>
    </source>
</evidence>
<evidence type="ECO:0000256" key="7">
    <source>
        <dbReference type="ARBA" id="ARBA00024725"/>
    </source>
</evidence>
<dbReference type="SUPFAM" id="SSF90123">
    <property type="entry name" value="ABC transporter transmembrane region"/>
    <property type="match status" value="1"/>
</dbReference>
<dbReference type="PROSITE" id="PS50929">
    <property type="entry name" value="ABC_TM1F"/>
    <property type="match status" value="1"/>
</dbReference>
<sequence length="618" mass="66775">MSDDKRNALVRWFGDLIDPARPTDAPPPDTLWAFSRWVMDGFGPALIIAFSGFALAGLSEAYILYLIGEVLDLTLSGTEGFFSENMNLLLFAGAFLLIFRPLVFTMSSLFQSVVIAPNLMNRVLIRLNRYTSSQSISYFDDDFAGRIAQKQLQTSNAFSSVVSEVINAGTFASSTFLSMLLLSGVIEPTLALIVAVWIAVYLGLLSYFMPRVRARSKQRANARAAVSGQIVDTTGNMRTVKLFATSEHEDKAVLQESEIFRVRSMEWAQLAVSMRGVMIFLAGTLPATVMLVGLLKWQGGAVTTGELAALGAMSIRLSQMTGWVSWTLMSIFAQVGEIEDGIKMLAKPVTLFDDPDAKELQITSGAISFNDVGFNYGTATGGVADIQLTVAPGEKVGIVGASGAGKSTLVSLLLRLYDADNGAITIDDQDVTKVTQDSLRQQIGMVTQDTALFNRSAMDNIRYGKPDASVGEVAAATRKARAEEFVGDLLDPKGRRGYDAFLGERGVKLSGGQRQRIALARAILKDAPILILDEATSALDSEVEAEIQDALREVVVGKTVIAIAHRLSTIAEMDRIIVMDEGRIVEQGSHAELLAKDGLYAGFWQRQSGGFIGAEAAE</sequence>
<dbReference type="InterPro" id="IPR039421">
    <property type="entry name" value="Type_1_exporter"/>
</dbReference>
<dbReference type="PROSITE" id="PS00211">
    <property type="entry name" value="ABC_TRANSPORTER_1"/>
    <property type="match status" value="1"/>
</dbReference>
<dbReference type="PANTHER" id="PTHR24221:SF203">
    <property type="entry name" value="ATP-BINDING_PERMEASE FUSION ABC TRANSPORTER-RELATED"/>
    <property type="match status" value="1"/>
</dbReference>
<dbReference type="FunFam" id="3.40.50.300:FF:000218">
    <property type="entry name" value="Multidrug ABC transporter ATP-binding protein"/>
    <property type="match status" value="1"/>
</dbReference>
<gene>
    <name evidence="11" type="ORF">TA5114_00388</name>
</gene>
<evidence type="ECO:0000313" key="12">
    <source>
        <dbReference type="Proteomes" id="UP000051184"/>
    </source>
</evidence>
<dbReference type="EMBL" id="CYUE01000002">
    <property type="protein sequence ID" value="CUK24603.1"/>
    <property type="molecule type" value="Genomic_DNA"/>
</dbReference>
<keyword evidence="3" id="KW-0547">Nucleotide-binding</keyword>
<accession>A0A0P1ILV3</accession>
<evidence type="ECO:0000256" key="1">
    <source>
        <dbReference type="ARBA" id="ARBA00004651"/>
    </source>
</evidence>
<keyword evidence="11" id="KW-0378">Hydrolase</keyword>
<evidence type="ECO:0000259" key="9">
    <source>
        <dbReference type="PROSITE" id="PS50893"/>
    </source>
</evidence>
<comment type="subcellular location">
    <subcellularLocation>
        <location evidence="1">Cell membrane</location>
        <topology evidence="1">Multi-pass membrane protein</topology>
    </subcellularLocation>
</comment>
<feature type="domain" description="ABC transmembrane type-1" evidence="10">
    <location>
        <begin position="47"/>
        <end position="333"/>
    </location>
</feature>
<dbReference type="InterPro" id="IPR003593">
    <property type="entry name" value="AAA+_ATPase"/>
</dbReference>
<dbReference type="GO" id="GO:0016887">
    <property type="term" value="F:ATP hydrolysis activity"/>
    <property type="evidence" value="ECO:0007669"/>
    <property type="project" value="InterPro"/>
</dbReference>
<dbReference type="RefSeq" id="WP_058313601.1">
    <property type="nucleotide sequence ID" value="NZ_CYTO01000004.1"/>
</dbReference>
<feature type="transmembrane region" description="Helical" evidence="8">
    <location>
        <begin position="88"/>
        <end position="116"/>
    </location>
</feature>
<dbReference type="Gene3D" id="3.40.50.300">
    <property type="entry name" value="P-loop containing nucleotide triphosphate hydrolases"/>
    <property type="match status" value="1"/>
</dbReference>
<dbReference type="PROSITE" id="PS50893">
    <property type="entry name" value="ABC_TRANSPORTER_2"/>
    <property type="match status" value="1"/>
</dbReference>
<dbReference type="InterPro" id="IPR017871">
    <property type="entry name" value="ABC_transporter-like_CS"/>
</dbReference>